<keyword evidence="3" id="KW-0804">Transcription</keyword>
<organism evidence="5 6">
    <name type="scientific">Sphingomonas aliaeris</name>
    <dbReference type="NCBI Taxonomy" id="2759526"/>
    <lineage>
        <taxon>Bacteria</taxon>
        <taxon>Pseudomonadati</taxon>
        <taxon>Pseudomonadota</taxon>
        <taxon>Alphaproteobacteria</taxon>
        <taxon>Sphingomonadales</taxon>
        <taxon>Sphingomonadaceae</taxon>
        <taxon>Sphingomonas</taxon>
    </lineage>
</organism>
<proteinExistence type="predicted"/>
<dbReference type="InterPro" id="IPR036388">
    <property type="entry name" value="WH-like_DNA-bd_sf"/>
</dbReference>
<dbReference type="InterPro" id="IPR036390">
    <property type="entry name" value="WH_DNA-bd_sf"/>
</dbReference>
<dbReference type="RefSeq" id="WP_202091814.1">
    <property type="nucleotide sequence ID" value="NZ_CP061035.1"/>
</dbReference>
<evidence type="ECO:0000313" key="6">
    <source>
        <dbReference type="Proteomes" id="UP000595894"/>
    </source>
</evidence>
<evidence type="ECO:0000313" key="5">
    <source>
        <dbReference type="EMBL" id="QQV76474.1"/>
    </source>
</evidence>
<dbReference type="Proteomes" id="UP000595894">
    <property type="component" value="Chromosome"/>
</dbReference>
<dbReference type="EMBL" id="CP061035">
    <property type="protein sequence ID" value="QQV76474.1"/>
    <property type="molecule type" value="Genomic_DNA"/>
</dbReference>
<dbReference type="GO" id="GO:0003677">
    <property type="term" value="F:DNA binding"/>
    <property type="evidence" value="ECO:0007669"/>
    <property type="project" value="UniProtKB-KW"/>
</dbReference>
<dbReference type="PANTHER" id="PTHR33204:SF18">
    <property type="entry name" value="TRANSCRIPTIONAL REGULATORY PROTEIN"/>
    <property type="match status" value="1"/>
</dbReference>
<protein>
    <submittedName>
        <fullName evidence="5">Helix-turn-helix transcriptional regulator</fullName>
    </submittedName>
</protein>
<dbReference type="AlphaFoldDB" id="A0A974NT34"/>
<accession>A0A974NT34</accession>
<dbReference type="SUPFAM" id="SSF46785">
    <property type="entry name" value="Winged helix' DNA-binding domain"/>
    <property type="match status" value="1"/>
</dbReference>
<evidence type="ECO:0000256" key="2">
    <source>
        <dbReference type="ARBA" id="ARBA00023125"/>
    </source>
</evidence>
<evidence type="ECO:0000256" key="1">
    <source>
        <dbReference type="ARBA" id="ARBA00023015"/>
    </source>
</evidence>
<dbReference type="PANTHER" id="PTHR33204">
    <property type="entry name" value="TRANSCRIPTIONAL REGULATOR, MARR FAMILY"/>
    <property type="match status" value="1"/>
</dbReference>
<feature type="domain" description="HTH hxlR-type" evidence="4">
    <location>
        <begin position="16"/>
        <end position="114"/>
    </location>
</feature>
<sequence>MKLEKITNKRWYDDACGTALAMELVGERWSLLIVRELMFGPRRFNELRGGLPGVSANVLTQRLDGMERAGIVERMRLPPPASVQVYALTPWGYESETAIKELGRWAVRSPKHDPSLPLSAASLMMSFRTMYAADRVTDRDARIGFRLGADPFVARLAADEIAIRREDAVGTALTLSGEPTTIASIVYGGRPVEDAEGAGELSVLGDRALLSRFLTLFPLPAKISGAPIAD</sequence>
<dbReference type="Gene3D" id="1.10.10.10">
    <property type="entry name" value="Winged helix-like DNA-binding domain superfamily/Winged helix DNA-binding domain"/>
    <property type="match status" value="1"/>
</dbReference>
<evidence type="ECO:0000256" key="3">
    <source>
        <dbReference type="ARBA" id="ARBA00023163"/>
    </source>
</evidence>
<dbReference type="Pfam" id="PF01638">
    <property type="entry name" value="HxlR"/>
    <property type="match status" value="1"/>
</dbReference>
<dbReference type="InterPro" id="IPR002577">
    <property type="entry name" value="HTH_HxlR"/>
</dbReference>
<dbReference type="PROSITE" id="PS51118">
    <property type="entry name" value="HTH_HXLR"/>
    <property type="match status" value="1"/>
</dbReference>
<dbReference type="KEGG" id="sari:H5J25_13520"/>
<evidence type="ECO:0000259" key="4">
    <source>
        <dbReference type="PROSITE" id="PS51118"/>
    </source>
</evidence>
<keyword evidence="6" id="KW-1185">Reference proteome</keyword>
<keyword evidence="1" id="KW-0805">Transcription regulation</keyword>
<keyword evidence="2" id="KW-0238">DNA-binding</keyword>
<reference evidence="6" key="1">
    <citation type="submission" date="2020-09" db="EMBL/GenBank/DDBJ databases">
        <title>Sphingomonas sp., a new species isolated from pork steak.</title>
        <authorList>
            <person name="Heidler von Heilborn D."/>
        </authorList>
    </citation>
    <scope>NUCLEOTIDE SEQUENCE [LARGE SCALE GENOMIC DNA]</scope>
</reference>
<gene>
    <name evidence="5" type="ORF">H5J25_13520</name>
</gene>
<name>A0A974NT34_9SPHN</name>